<sequence>MLPFETRVGSLNKVPLQPRYATLSSPRARDRKAMAGDCGSTCPTQAGLYTYVPTVAGNATLLAVFAILVPVVVFQGVRFRTPWFSLMVTAGLLAEALAFLGRVLLSGSRKNQSFFTAFLVGSVLGPPLIGAGIFQVLAQLLKPYDGARGVFRPLHAAAMIQCSNLIALAIQVVGSVFMAYDSGSLGREGGEYMLIVGLAIEAAALLAFGVVHLLFTWHSMSSDRMDHKLPTPSISSQSKRTLLGLDVAALLLFVYALYRIIEVSQGVTGSLFQNEVAFMIFNGVLPFISACLLAMVHPGLSSSAGHLALQKRRRTRPTPLECSAHPRYDPDIRKQISPSSQRSARTSNPPELPAGSPGLPANPRVTKSPMPSPTSTIETATMMGAHGIQMPDRRSVTAPKKMVDSDMLW</sequence>
<keyword evidence="2" id="KW-1185">Reference proteome</keyword>
<evidence type="ECO:0000313" key="1">
    <source>
        <dbReference type="EMBL" id="KAI9900332.1"/>
    </source>
</evidence>
<name>A0ACC0V222_9HYPO</name>
<protein>
    <submittedName>
        <fullName evidence="1">Uncharacterized protein</fullName>
    </submittedName>
</protein>
<organism evidence="1 2">
    <name type="scientific">Trichothecium roseum</name>
    <dbReference type="NCBI Taxonomy" id="47278"/>
    <lineage>
        <taxon>Eukaryota</taxon>
        <taxon>Fungi</taxon>
        <taxon>Dikarya</taxon>
        <taxon>Ascomycota</taxon>
        <taxon>Pezizomycotina</taxon>
        <taxon>Sordariomycetes</taxon>
        <taxon>Hypocreomycetidae</taxon>
        <taxon>Hypocreales</taxon>
        <taxon>Hypocreales incertae sedis</taxon>
        <taxon>Trichothecium</taxon>
    </lineage>
</organism>
<dbReference type="Proteomes" id="UP001163324">
    <property type="component" value="Chromosome 4"/>
</dbReference>
<proteinExistence type="predicted"/>
<evidence type="ECO:0000313" key="2">
    <source>
        <dbReference type="Proteomes" id="UP001163324"/>
    </source>
</evidence>
<gene>
    <name evidence="1" type="ORF">N3K66_004594</name>
</gene>
<accession>A0ACC0V222</accession>
<reference evidence="1" key="1">
    <citation type="submission" date="2022-10" db="EMBL/GenBank/DDBJ databases">
        <title>Complete Genome of Trichothecium roseum strain YXFP-22015, a Plant Pathogen Isolated from Citrus.</title>
        <authorList>
            <person name="Wang Y."/>
            <person name="Zhu L."/>
        </authorList>
    </citation>
    <scope>NUCLEOTIDE SEQUENCE</scope>
    <source>
        <strain evidence="1">YXFP-22015</strain>
    </source>
</reference>
<dbReference type="EMBL" id="CM047943">
    <property type="protein sequence ID" value="KAI9900332.1"/>
    <property type="molecule type" value="Genomic_DNA"/>
</dbReference>
<comment type="caution">
    <text evidence="1">The sequence shown here is derived from an EMBL/GenBank/DDBJ whole genome shotgun (WGS) entry which is preliminary data.</text>
</comment>